<keyword evidence="4 5" id="KW-0238">DNA-binding</keyword>
<evidence type="ECO:0000313" key="8">
    <source>
        <dbReference type="Proteomes" id="UP000801492"/>
    </source>
</evidence>
<keyword evidence="3" id="KW-0862">Zinc</keyword>
<dbReference type="InterPro" id="IPR006612">
    <property type="entry name" value="THAP_Znf"/>
</dbReference>
<name>A0A8K0CJ51_IGNLU</name>
<reference evidence="7" key="1">
    <citation type="submission" date="2019-08" db="EMBL/GenBank/DDBJ databases">
        <title>The genome of the North American firefly Photinus pyralis.</title>
        <authorList>
            <consortium name="Photinus pyralis genome working group"/>
            <person name="Fallon T.R."/>
            <person name="Sander Lower S.E."/>
            <person name="Weng J.-K."/>
        </authorList>
    </citation>
    <scope>NUCLEOTIDE SEQUENCE</scope>
    <source>
        <strain evidence="7">TRF0915ILg1</strain>
        <tissue evidence="7">Whole body</tissue>
    </source>
</reference>
<evidence type="ECO:0000256" key="3">
    <source>
        <dbReference type="ARBA" id="ARBA00022833"/>
    </source>
</evidence>
<dbReference type="SUPFAM" id="SSF57716">
    <property type="entry name" value="Glucocorticoid receptor-like (DNA-binding domain)"/>
    <property type="match status" value="1"/>
</dbReference>
<protein>
    <recommendedName>
        <fullName evidence="6">THAP-type domain-containing protein</fullName>
    </recommendedName>
</protein>
<evidence type="ECO:0000256" key="5">
    <source>
        <dbReference type="PROSITE-ProRule" id="PRU00309"/>
    </source>
</evidence>
<dbReference type="PROSITE" id="PS50950">
    <property type="entry name" value="ZF_THAP"/>
    <property type="match status" value="1"/>
</dbReference>
<evidence type="ECO:0000256" key="2">
    <source>
        <dbReference type="ARBA" id="ARBA00022771"/>
    </source>
</evidence>
<dbReference type="OrthoDB" id="6764673at2759"/>
<dbReference type="PANTHER" id="PTHR46927:SF3">
    <property type="entry name" value="THAP-TYPE DOMAIN-CONTAINING PROTEIN"/>
    <property type="match status" value="1"/>
</dbReference>
<accession>A0A8K0CJ51</accession>
<feature type="domain" description="THAP-type" evidence="6">
    <location>
        <begin position="1"/>
        <end position="95"/>
    </location>
</feature>
<dbReference type="GO" id="GO:0003677">
    <property type="term" value="F:DNA binding"/>
    <property type="evidence" value="ECO:0007669"/>
    <property type="project" value="UniProtKB-UniRule"/>
</dbReference>
<dbReference type="PANTHER" id="PTHR46927">
    <property type="entry name" value="AGAP005574-PA"/>
    <property type="match status" value="1"/>
</dbReference>
<dbReference type="InterPro" id="IPR052224">
    <property type="entry name" value="THAP_domain_protein"/>
</dbReference>
<dbReference type="Proteomes" id="UP000801492">
    <property type="component" value="Unassembled WGS sequence"/>
</dbReference>
<dbReference type="GO" id="GO:0008270">
    <property type="term" value="F:zinc ion binding"/>
    <property type="evidence" value="ECO:0007669"/>
    <property type="project" value="UniProtKB-KW"/>
</dbReference>
<evidence type="ECO:0000259" key="6">
    <source>
        <dbReference type="PROSITE" id="PS50950"/>
    </source>
</evidence>
<evidence type="ECO:0000256" key="1">
    <source>
        <dbReference type="ARBA" id="ARBA00022723"/>
    </source>
</evidence>
<comment type="caution">
    <text evidence="7">The sequence shown here is derived from an EMBL/GenBank/DDBJ whole genome shotgun (WGS) entry which is preliminary data.</text>
</comment>
<gene>
    <name evidence="7" type="ORF">ILUMI_21273</name>
</gene>
<keyword evidence="8" id="KW-1185">Reference proteome</keyword>
<evidence type="ECO:0000256" key="4">
    <source>
        <dbReference type="ARBA" id="ARBA00023125"/>
    </source>
</evidence>
<evidence type="ECO:0000313" key="7">
    <source>
        <dbReference type="EMBL" id="KAF2884902.1"/>
    </source>
</evidence>
<proteinExistence type="predicted"/>
<dbReference type="SMART" id="SM00980">
    <property type="entry name" value="THAP"/>
    <property type="match status" value="1"/>
</dbReference>
<sequence>MPNRCCVEGCKNSYSVYSEKCSVFHFPKKLEKANVWLQNISRKDYNITKSSVVCENHFEEKFIVREDKATRPDGTILTIKRKIPKLTVDAVPTIFDQNPDTKKFKKEDSIQNFKEYEVNMQMQKLTEDEDFILNLQDLVMKYKDKLNGYINVIDVKIGEVFTIYKIDMESRVPSLIYSIKIYENLKCHICYKTFVLQDEDINKILSSKLVCNRWSKLRDILNHLETLERSQSNYLTEETYIKNSIEYLDLFFK</sequence>
<dbReference type="Gene3D" id="6.20.210.20">
    <property type="entry name" value="THAP domain"/>
    <property type="match status" value="1"/>
</dbReference>
<keyword evidence="1" id="KW-0479">Metal-binding</keyword>
<dbReference type="InterPro" id="IPR038441">
    <property type="entry name" value="THAP_Znf_sf"/>
</dbReference>
<keyword evidence="2 5" id="KW-0863">Zinc-finger</keyword>
<organism evidence="7 8">
    <name type="scientific">Ignelater luminosus</name>
    <name type="common">Cucubano</name>
    <name type="synonym">Pyrophorus luminosus</name>
    <dbReference type="NCBI Taxonomy" id="2038154"/>
    <lineage>
        <taxon>Eukaryota</taxon>
        <taxon>Metazoa</taxon>
        <taxon>Ecdysozoa</taxon>
        <taxon>Arthropoda</taxon>
        <taxon>Hexapoda</taxon>
        <taxon>Insecta</taxon>
        <taxon>Pterygota</taxon>
        <taxon>Neoptera</taxon>
        <taxon>Endopterygota</taxon>
        <taxon>Coleoptera</taxon>
        <taxon>Polyphaga</taxon>
        <taxon>Elateriformia</taxon>
        <taxon>Elateroidea</taxon>
        <taxon>Elateridae</taxon>
        <taxon>Agrypninae</taxon>
        <taxon>Pyrophorini</taxon>
        <taxon>Ignelater</taxon>
    </lineage>
</organism>
<dbReference type="Pfam" id="PF05485">
    <property type="entry name" value="THAP"/>
    <property type="match status" value="1"/>
</dbReference>
<dbReference type="SMART" id="SM00692">
    <property type="entry name" value="DM3"/>
    <property type="match status" value="1"/>
</dbReference>
<dbReference type="EMBL" id="VTPC01090049">
    <property type="protein sequence ID" value="KAF2884902.1"/>
    <property type="molecule type" value="Genomic_DNA"/>
</dbReference>
<dbReference type="AlphaFoldDB" id="A0A8K0CJ51"/>